<dbReference type="GO" id="GO:0016020">
    <property type="term" value="C:membrane"/>
    <property type="evidence" value="ECO:0007669"/>
    <property type="project" value="InterPro"/>
</dbReference>
<protein>
    <submittedName>
        <fullName evidence="1">YggT family protein</fullName>
    </submittedName>
</protein>
<organism evidence="1 2">
    <name type="scientific">Clostridium intestinale DSM 6191</name>
    <dbReference type="NCBI Taxonomy" id="1121320"/>
    <lineage>
        <taxon>Bacteria</taxon>
        <taxon>Bacillati</taxon>
        <taxon>Bacillota</taxon>
        <taxon>Clostridia</taxon>
        <taxon>Eubacteriales</taxon>
        <taxon>Clostridiaceae</taxon>
        <taxon>Clostridium</taxon>
    </lineage>
</organism>
<dbReference type="RefSeq" id="WP_073019784.1">
    <property type="nucleotide sequence ID" value="NZ_FQXU01000007.1"/>
</dbReference>
<evidence type="ECO:0000313" key="2">
    <source>
        <dbReference type="Proteomes" id="UP000184241"/>
    </source>
</evidence>
<sequence>MIYTTLSVFIKVIQFAVFADVILSLMESTGSPVKYHYIVKNFTKPILEPFEKLQSKLNLNIPVDLSPFLALIALNIIEKLLRLIF</sequence>
<evidence type="ECO:0000313" key="1">
    <source>
        <dbReference type="EMBL" id="SHI17685.1"/>
    </source>
</evidence>
<accession>A0A1M5Z092</accession>
<proteinExistence type="predicted"/>
<dbReference type="EMBL" id="FQXU01000007">
    <property type="protein sequence ID" value="SHI17685.1"/>
    <property type="molecule type" value="Genomic_DNA"/>
</dbReference>
<reference evidence="1 2" key="1">
    <citation type="submission" date="2016-11" db="EMBL/GenBank/DDBJ databases">
        <authorList>
            <person name="Jaros S."/>
            <person name="Januszkiewicz K."/>
            <person name="Wedrychowicz H."/>
        </authorList>
    </citation>
    <scope>NUCLEOTIDE SEQUENCE [LARGE SCALE GENOMIC DNA]</scope>
    <source>
        <strain evidence="1 2">DSM 6191</strain>
    </source>
</reference>
<name>A0A1M5Z092_9CLOT</name>
<dbReference type="Proteomes" id="UP000184241">
    <property type="component" value="Unassembled WGS sequence"/>
</dbReference>
<gene>
    <name evidence="1" type="ORF">SAMN02745941_02409</name>
</gene>
<dbReference type="InterPro" id="IPR003425">
    <property type="entry name" value="CCB3/YggT"/>
</dbReference>
<dbReference type="AlphaFoldDB" id="A0A1M5Z092"/>
<dbReference type="Pfam" id="PF02325">
    <property type="entry name" value="CCB3_YggT"/>
    <property type="match status" value="1"/>
</dbReference>